<keyword evidence="2" id="KW-0238">DNA-binding</keyword>
<dbReference type="GO" id="GO:0003677">
    <property type="term" value="F:DNA binding"/>
    <property type="evidence" value="ECO:0007669"/>
    <property type="project" value="UniProtKB-KW"/>
</dbReference>
<proteinExistence type="predicted"/>
<dbReference type="GO" id="GO:0008270">
    <property type="term" value="F:zinc ion binding"/>
    <property type="evidence" value="ECO:0007669"/>
    <property type="project" value="InterPro"/>
</dbReference>
<accession>A0A0D2CH71</accession>
<dbReference type="STRING" id="5601.A0A0D2CH71"/>
<dbReference type="HOGENOM" id="CLU_013866_5_1_1"/>
<dbReference type="CDD" id="cd00067">
    <property type="entry name" value="GAL4"/>
    <property type="match status" value="1"/>
</dbReference>
<reference evidence="7 8" key="1">
    <citation type="submission" date="2015-01" db="EMBL/GenBank/DDBJ databases">
        <title>The Genome Sequence of Capronia semiimmersa CBS27337.</title>
        <authorList>
            <consortium name="The Broad Institute Genomics Platform"/>
            <person name="Cuomo C."/>
            <person name="de Hoog S."/>
            <person name="Gorbushina A."/>
            <person name="Stielow B."/>
            <person name="Teixiera M."/>
            <person name="Abouelleil A."/>
            <person name="Chapman S.B."/>
            <person name="Priest M."/>
            <person name="Young S.K."/>
            <person name="Wortman J."/>
            <person name="Nusbaum C."/>
            <person name="Birren B."/>
        </authorList>
    </citation>
    <scope>NUCLEOTIDE SEQUENCE [LARGE SCALE GENOMIC DNA]</scope>
    <source>
        <strain evidence="7 8">CBS 27337</strain>
    </source>
</reference>
<name>A0A0D2CH71_9EURO</name>
<dbReference type="Gene3D" id="4.10.240.10">
    <property type="entry name" value="Zn(2)-C6 fungal-type DNA-binding domain"/>
    <property type="match status" value="1"/>
</dbReference>
<evidence type="ECO:0000256" key="4">
    <source>
        <dbReference type="ARBA" id="ARBA00023242"/>
    </source>
</evidence>
<dbReference type="SMART" id="SM00066">
    <property type="entry name" value="GAL4"/>
    <property type="match status" value="1"/>
</dbReference>
<feature type="domain" description="Zn(2)-C6 fungal-type" evidence="6">
    <location>
        <begin position="10"/>
        <end position="38"/>
    </location>
</feature>
<feature type="region of interest" description="Disordered" evidence="5">
    <location>
        <begin position="60"/>
        <end position="101"/>
    </location>
</feature>
<dbReference type="GO" id="GO:0000981">
    <property type="term" value="F:DNA-binding transcription factor activity, RNA polymerase II-specific"/>
    <property type="evidence" value="ECO:0007669"/>
    <property type="project" value="InterPro"/>
</dbReference>
<evidence type="ECO:0000259" key="6">
    <source>
        <dbReference type="PROSITE" id="PS50048"/>
    </source>
</evidence>
<protein>
    <recommendedName>
        <fullName evidence="6">Zn(2)-C6 fungal-type domain-containing protein</fullName>
    </recommendedName>
</protein>
<keyword evidence="1" id="KW-0805">Transcription regulation</keyword>
<keyword evidence="3" id="KW-0804">Transcription</keyword>
<keyword evidence="4" id="KW-0539">Nucleus</keyword>
<dbReference type="InterPro" id="IPR001138">
    <property type="entry name" value="Zn2Cys6_DnaBD"/>
</dbReference>
<evidence type="ECO:0000313" key="7">
    <source>
        <dbReference type="EMBL" id="KIW64516.1"/>
    </source>
</evidence>
<gene>
    <name evidence="7" type="ORF">PV04_09444</name>
</gene>
<dbReference type="SUPFAM" id="SSF57701">
    <property type="entry name" value="Zn2/Cys6 DNA-binding domain"/>
    <property type="match status" value="1"/>
</dbReference>
<dbReference type="InterPro" id="IPR053175">
    <property type="entry name" value="DHMBA_Reg_Transcription_Factor"/>
</dbReference>
<evidence type="ECO:0000256" key="2">
    <source>
        <dbReference type="ARBA" id="ARBA00023125"/>
    </source>
</evidence>
<evidence type="ECO:0000256" key="5">
    <source>
        <dbReference type="SAM" id="MobiDB-lite"/>
    </source>
</evidence>
<dbReference type="AlphaFoldDB" id="A0A0D2CH71"/>
<dbReference type="PANTHER" id="PTHR38791">
    <property type="entry name" value="ZN(II)2CYS6 TRANSCRIPTION FACTOR (EUROFUNG)-RELATED-RELATED"/>
    <property type="match status" value="1"/>
</dbReference>
<dbReference type="PROSITE" id="PS00463">
    <property type="entry name" value="ZN2_CY6_FUNGAL_1"/>
    <property type="match status" value="1"/>
</dbReference>
<dbReference type="PROSITE" id="PS50048">
    <property type="entry name" value="ZN2_CY6_FUNGAL_2"/>
    <property type="match status" value="1"/>
</dbReference>
<evidence type="ECO:0000256" key="3">
    <source>
        <dbReference type="ARBA" id="ARBA00023163"/>
    </source>
</evidence>
<sequence>MVYCGKPSKGCDYCRKRRLKCDQARPGCGQCRNASRACPGYRNQLDLMFRDESTRVQQKYQVTSRRASDGDAGPEAEAEQARNCSGHESSLEADASVREHRSTIISTERSPTWMVRNRISSERPDPAMSQALADIAIAFFLTHYTAGSHFEYLPLLYSDSCVESLLISAVQAVSIASLSHETRNPQLMALARKRYSHSLVKTNKALQDPGACCQDGTLASVLLLAHFETLASEDTTGVSEVALVQSEARYSPSASWDRHVQGAVSLLTLRPNPTFDSPIEFRLYQHVDAMVRYSCIQRCIRVPLELSSWKIPLRGKRDQADPDRRFMVVIDDFTELRASVKEGSLTDPLEIIRRASAIDAHAAIVARSFPQSWAYDTVSTSQDKMGVYQNKYHLYPNHRAAQLWNEVRMTRLALNEILLDYSDNACQRNDRDADERGKPLFPLRARYLRVVEQMATEICQSTTQFLCRPRSGTSATLPIGIVSPSPKTPPASVYFLIWPLFTAAGASRVASKSLIAFAIDRLHFIQRAMNIPQARKAAIMLEQGILIEEWLHMLHLF</sequence>
<organism evidence="7 8">
    <name type="scientific">Phialophora macrospora</name>
    <dbReference type="NCBI Taxonomy" id="1851006"/>
    <lineage>
        <taxon>Eukaryota</taxon>
        <taxon>Fungi</taxon>
        <taxon>Dikarya</taxon>
        <taxon>Ascomycota</taxon>
        <taxon>Pezizomycotina</taxon>
        <taxon>Eurotiomycetes</taxon>
        <taxon>Chaetothyriomycetidae</taxon>
        <taxon>Chaetothyriales</taxon>
        <taxon>Herpotrichiellaceae</taxon>
        <taxon>Phialophora</taxon>
    </lineage>
</organism>
<dbReference type="EMBL" id="KN846961">
    <property type="protein sequence ID" value="KIW64516.1"/>
    <property type="molecule type" value="Genomic_DNA"/>
</dbReference>
<evidence type="ECO:0000256" key="1">
    <source>
        <dbReference type="ARBA" id="ARBA00023015"/>
    </source>
</evidence>
<keyword evidence="8" id="KW-1185">Reference proteome</keyword>
<dbReference type="Pfam" id="PF00172">
    <property type="entry name" value="Zn_clus"/>
    <property type="match status" value="1"/>
</dbReference>
<evidence type="ECO:0000313" key="8">
    <source>
        <dbReference type="Proteomes" id="UP000054266"/>
    </source>
</evidence>
<dbReference type="Proteomes" id="UP000054266">
    <property type="component" value="Unassembled WGS sequence"/>
</dbReference>
<dbReference type="InterPro" id="IPR036864">
    <property type="entry name" value="Zn2-C6_fun-type_DNA-bd_sf"/>
</dbReference>